<dbReference type="InterPro" id="IPR011009">
    <property type="entry name" value="Kinase-like_dom_sf"/>
</dbReference>
<protein>
    <recommendedName>
        <fullName evidence="3">Aminoglycoside phosphotransferase domain-containing protein</fullName>
    </recommendedName>
</protein>
<organism evidence="1 2">
    <name type="scientific">Neonectria punicea</name>
    <dbReference type="NCBI Taxonomy" id="979145"/>
    <lineage>
        <taxon>Eukaryota</taxon>
        <taxon>Fungi</taxon>
        <taxon>Dikarya</taxon>
        <taxon>Ascomycota</taxon>
        <taxon>Pezizomycotina</taxon>
        <taxon>Sordariomycetes</taxon>
        <taxon>Hypocreomycetidae</taxon>
        <taxon>Hypocreales</taxon>
        <taxon>Nectriaceae</taxon>
        <taxon>Neonectria</taxon>
    </lineage>
</organism>
<comment type="caution">
    <text evidence="1">The sequence shown here is derived from an EMBL/GenBank/DDBJ whole genome shotgun (WGS) entry which is preliminary data.</text>
</comment>
<keyword evidence="2" id="KW-1185">Reference proteome</keyword>
<accession>A0ABR1HUK9</accession>
<dbReference type="EMBL" id="JAZAVJ010000003">
    <property type="protein sequence ID" value="KAK7424721.1"/>
    <property type="molecule type" value="Genomic_DNA"/>
</dbReference>
<sequence>MSTKAARPQGFTDEIVQRRVHRERDQFLQHITKEKVLAIASLRRPGPVCDYFKDPERGSYNLYCFIRFEDRQRWVIRIPLAPCLASGARSKLEREIATMQLIAKKITIPVPKVYAY</sequence>
<evidence type="ECO:0008006" key="3">
    <source>
        <dbReference type="Google" id="ProtNLM"/>
    </source>
</evidence>
<dbReference type="SUPFAM" id="SSF56112">
    <property type="entry name" value="Protein kinase-like (PK-like)"/>
    <property type="match status" value="1"/>
</dbReference>
<dbReference type="Gene3D" id="3.30.200.20">
    <property type="entry name" value="Phosphorylase Kinase, domain 1"/>
    <property type="match status" value="1"/>
</dbReference>
<evidence type="ECO:0000313" key="1">
    <source>
        <dbReference type="EMBL" id="KAK7424721.1"/>
    </source>
</evidence>
<evidence type="ECO:0000313" key="2">
    <source>
        <dbReference type="Proteomes" id="UP001498476"/>
    </source>
</evidence>
<gene>
    <name evidence="1" type="ORF">QQX98_000299</name>
</gene>
<name>A0ABR1HUK9_9HYPO</name>
<proteinExistence type="predicted"/>
<dbReference type="Proteomes" id="UP001498476">
    <property type="component" value="Unassembled WGS sequence"/>
</dbReference>
<reference evidence="1 2" key="1">
    <citation type="journal article" date="2025" name="Microbiol. Resour. Announc.">
        <title>Draft genome sequences for Neonectria magnoliae and Neonectria punicea, canker pathogens of Liriodendron tulipifera and Acer saccharum in West Virginia.</title>
        <authorList>
            <person name="Petronek H.M."/>
            <person name="Kasson M.T."/>
            <person name="Metheny A.M."/>
            <person name="Stauder C.M."/>
            <person name="Lovett B."/>
            <person name="Lynch S.C."/>
            <person name="Garnas J.R."/>
            <person name="Kasson L.R."/>
            <person name="Stajich J.E."/>
        </authorList>
    </citation>
    <scope>NUCLEOTIDE SEQUENCE [LARGE SCALE GENOMIC DNA]</scope>
    <source>
        <strain evidence="1 2">NRRL 64653</strain>
    </source>
</reference>